<dbReference type="Pfam" id="PF00084">
    <property type="entry name" value="Sushi"/>
    <property type="match status" value="5"/>
</dbReference>
<proteinExistence type="predicted"/>
<protein>
    <submittedName>
        <fullName evidence="9">Sushi domain-containing protein</fullName>
    </submittedName>
</protein>
<dbReference type="InterPro" id="IPR000436">
    <property type="entry name" value="Sushi_SCR_CCP_dom"/>
</dbReference>
<dbReference type="WBParaSite" id="jg25370.2">
    <property type="protein sequence ID" value="jg25370.2"/>
    <property type="gene ID" value="jg25370"/>
</dbReference>
<evidence type="ECO:0000313" key="9">
    <source>
        <dbReference type="WBParaSite" id="jg25370.2"/>
    </source>
</evidence>
<dbReference type="Gene3D" id="2.60.40.10">
    <property type="entry name" value="Immunoglobulins"/>
    <property type="match status" value="1"/>
</dbReference>
<comment type="caution">
    <text evidence="5">Lacks conserved residue(s) required for the propagation of feature annotation.</text>
</comment>
<feature type="domain" description="Sushi" evidence="7">
    <location>
        <begin position="680"/>
        <end position="739"/>
    </location>
</feature>
<evidence type="ECO:0000313" key="8">
    <source>
        <dbReference type="Proteomes" id="UP000887574"/>
    </source>
</evidence>
<keyword evidence="8" id="KW-1185">Reference proteome</keyword>
<feature type="domain" description="Sushi" evidence="7">
    <location>
        <begin position="799"/>
        <end position="864"/>
    </location>
</feature>
<dbReference type="PANTHER" id="PTHR45785">
    <property type="entry name" value="COMPLEMENT FACTOR H-RELATED"/>
    <property type="match status" value="1"/>
</dbReference>
<dbReference type="InterPro" id="IPR051503">
    <property type="entry name" value="ComplSys_Reg/VirEntry_Med"/>
</dbReference>
<evidence type="ECO:0000259" key="7">
    <source>
        <dbReference type="PROSITE" id="PS50923"/>
    </source>
</evidence>
<dbReference type="Gene3D" id="2.10.70.10">
    <property type="entry name" value="Complement Module, domain 1"/>
    <property type="match status" value="5"/>
</dbReference>
<evidence type="ECO:0000256" key="5">
    <source>
        <dbReference type="PROSITE-ProRule" id="PRU00302"/>
    </source>
</evidence>
<feature type="disulfide bond" evidence="5">
    <location>
        <begin position="769"/>
        <end position="796"/>
    </location>
</feature>
<evidence type="ECO:0000256" key="4">
    <source>
        <dbReference type="ARBA" id="ARBA00023157"/>
    </source>
</evidence>
<evidence type="ECO:0000256" key="3">
    <source>
        <dbReference type="ARBA" id="ARBA00022729"/>
    </source>
</evidence>
<feature type="region of interest" description="Disordered" evidence="6">
    <location>
        <begin position="178"/>
        <end position="199"/>
    </location>
</feature>
<feature type="disulfide bond" evidence="5">
    <location>
        <begin position="710"/>
        <end position="737"/>
    </location>
</feature>
<sequence>MNVLCDAKHETKSEKKVTCYNGTWSHLPQCSPVRCRKWPPRVSNSRVMFTKATHGTIAKYHCLHGFRPSTTNNRIKCLYGKWTREGSQFRCLATSCDHPTKVFGVLEGGQIMLEGQMGAYDFADYIHRVPEGRTIAFGCSKGNRLIATCTQGVWRPGVKPKCISQRHPEMDGQIIWNSRTKRSPDTATPDDCEDPPRSAEKEVSIIRPRLEAITFCRQGFHWSSADIDKEGITHYCRQGQWQPAFGLSSCVPKKCRVPSRLHMFFHKNKLSEILQSGDYLESGDSRILRAVGRCKPRDCTLTTQQGYFSTNSKALLHGQSATLHCEGKSELITCNFGQLNPSPNCYRNDTSYCVFPNDRFSGDGSPAKQDSQSIYPNGTIIRFECGNESEQAGAIRCLSGEWHSQLLPCVRYNLLQTSSTSAIRTRARDTTLCPSPNLWNKTMFSVHNMDDWQNSAKFSYPHGTILEVKCAHFDTRDKFEHWRCRRGKWHRKNKIDCPPEHGMCEYKAASKTGGTAISSSRVNAFHLQGRDFVLFNQKFPSGSILIFSCSNHFMDQLRGFSRIVCENGSWSSQPSFCIPLDPDHTENEPPPIHFAVENGPYTVSPQGSLVVNQSATIKLFCFHPKSQGQPKWETTSTYRSYPKHGQELTVSIVQPEDGGFFACILPDHRRTGIEIVVKNEECQAIHSTANLNIHYDSKHLYLGTIAQFSCSEGYKLQSLRSLICLEGGRWSHFPPACQAIQCAPLAIADDQLSCLVTSYKMGGIAKCNCQPGYNLVGKQSLHCGPQGKWSDSLPRCKAITCPTPPIPPKAKMVNAIAKVSHEREYQVGELSIYACEPDYMLTGSDFVLCQKNGRWSKLLTKCESFCRFPGGISHGDTTTTPKDYYLVGEKIVYYCAPAAHSMQCNYFAKWSLDELPDQALRHVYLCLHFSDSDFDFYTNAELVSLRRPPFYAWQRSSLAVLLVAQALAFVV</sequence>
<evidence type="ECO:0000256" key="1">
    <source>
        <dbReference type="ARBA" id="ARBA00004328"/>
    </source>
</evidence>
<dbReference type="InterPro" id="IPR035976">
    <property type="entry name" value="Sushi/SCR/CCP_sf"/>
</dbReference>
<dbReference type="AlphaFoldDB" id="A0A915E0E5"/>
<organism evidence="8 9">
    <name type="scientific">Ditylenchus dipsaci</name>
    <dbReference type="NCBI Taxonomy" id="166011"/>
    <lineage>
        <taxon>Eukaryota</taxon>
        <taxon>Metazoa</taxon>
        <taxon>Ecdysozoa</taxon>
        <taxon>Nematoda</taxon>
        <taxon>Chromadorea</taxon>
        <taxon>Rhabditida</taxon>
        <taxon>Tylenchina</taxon>
        <taxon>Tylenchomorpha</taxon>
        <taxon>Sphaerularioidea</taxon>
        <taxon>Anguinidae</taxon>
        <taxon>Anguininae</taxon>
        <taxon>Ditylenchus</taxon>
    </lineage>
</organism>
<name>A0A915E0E5_9BILA</name>
<dbReference type="PROSITE" id="PS50923">
    <property type="entry name" value="SUSHI"/>
    <property type="match status" value="3"/>
</dbReference>
<keyword evidence="2 5" id="KW-0768">Sushi</keyword>
<keyword evidence="4 5" id="KW-1015">Disulfide bond</keyword>
<comment type="subcellular location">
    <subcellularLocation>
        <location evidence="1">Virion</location>
    </subcellularLocation>
</comment>
<evidence type="ECO:0000256" key="2">
    <source>
        <dbReference type="ARBA" id="ARBA00022659"/>
    </source>
</evidence>
<accession>A0A915E0E5</accession>
<dbReference type="PANTHER" id="PTHR45785:SF2">
    <property type="entry name" value="COMPLEMENT FACTOR H-RELATED"/>
    <property type="match status" value="1"/>
</dbReference>
<dbReference type="SMART" id="SM00032">
    <property type="entry name" value="CCP"/>
    <property type="match status" value="9"/>
</dbReference>
<keyword evidence="3" id="KW-0732">Signal</keyword>
<dbReference type="Proteomes" id="UP000887574">
    <property type="component" value="Unplaced"/>
</dbReference>
<evidence type="ECO:0000256" key="6">
    <source>
        <dbReference type="SAM" id="MobiDB-lite"/>
    </source>
</evidence>
<reference evidence="9" key="1">
    <citation type="submission" date="2022-11" db="UniProtKB">
        <authorList>
            <consortium name="WormBaseParasite"/>
        </authorList>
    </citation>
    <scope>IDENTIFICATION</scope>
</reference>
<dbReference type="SUPFAM" id="SSF57535">
    <property type="entry name" value="Complement control module/SCR domain"/>
    <property type="match status" value="5"/>
</dbReference>
<dbReference type="InterPro" id="IPR013783">
    <property type="entry name" value="Ig-like_fold"/>
</dbReference>
<feature type="domain" description="Sushi" evidence="7">
    <location>
        <begin position="740"/>
        <end position="798"/>
    </location>
</feature>
<dbReference type="CDD" id="cd00033">
    <property type="entry name" value="CCP"/>
    <property type="match status" value="4"/>
</dbReference>
<feature type="disulfide bond" evidence="5">
    <location>
        <begin position="835"/>
        <end position="862"/>
    </location>
</feature>